<reference evidence="2" key="1">
    <citation type="journal article" date="2020" name="J. Eukaryot. Microbiol.">
        <title>De novo Sequencing, Assembly and Annotation of the Transcriptome for the Free-Living Testate Amoeba Arcella intermedia.</title>
        <authorList>
            <person name="Ribeiro G.M."/>
            <person name="Porfirio-Sousa A.L."/>
            <person name="Maurer-Alcala X.X."/>
            <person name="Katz L.A."/>
            <person name="Lahr D.J.G."/>
        </authorList>
    </citation>
    <scope>NUCLEOTIDE SEQUENCE</scope>
</reference>
<dbReference type="Gene3D" id="1.10.510.10">
    <property type="entry name" value="Transferase(Phosphotransferase) domain 1"/>
    <property type="match status" value="1"/>
</dbReference>
<dbReference type="EMBL" id="GIBP01007419">
    <property type="protein sequence ID" value="NDV36388.1"/>
    <property type="molecule type" value="Transcribed_RNA"/>
</dbReference>
<protein>
    <recommendedName>
        <fullName evidence="1">Protein kinase domain-containing protein</fullName>
    </recommendedName>
</protein>
<feature type="domain" description="Protein kinase" evidence="1">
    <location>
        <begin position="1"/>
        <end position="198"/>
    </location>
</feature>
<organism evidence="2">
    <name type="scientific">Arcella intermedia</name>
    <dbReference type="NCBI Taxonomy" id="1963864"/>
    <lineage>
        <taxon>Eukaryota</taxon>
        <taxon>Amoebozoa</taxon>
        <taxon>Tubulinea</taxon>
        <taxon>Elardia</taxon>
        <taxon>Arcellinida</taxon>
        <taxon>Sphaerothecina</taxon>
        <taxon>Arcellidae</taxon>
        <taxon>Arcella</taxon>
    </lineage>
</organism>
<dbReference type="InterPro" id="IPR050235">
    <property type="entry name" value="CK1_Ser-Thr_kinase"/>
</dbReference>
<evidence type="ECO:0000313" key="2">
    <source>
        <dbReference type="EMBL" id="NDV36388.1"/>
    </source>
</evidence>
<dbReference type="Pfam" id="PF00069">
    <property type="entry name" value="Pkinase"/>
    <property type="match status" value="1"/>
</dbReference>
<name>A0A6B2LI80_9EUKA</name>
<dbReference type="PROSITE" id="PS50011">
    <property type="entry name" value="PROTEIN_KINASE_DOM"/>
    <property type="match status" value="1"/>
</dbReference>
<dbReference type="SUPFAM" id="SSF56112">
    <property type="entry name" value="Protein kinase-like (PK-like)"/>
    <property type="match status" value="1"/>
</dbReference>
<dbReference type="GO" id="GO:0005524">
    <property type="term" value="F:ATP binding"/>
    <property type="evidence" value="ECO:0007669"/>
    <property type="project" value="InterPro"/>
</dbReference>
<dbReference type="InterPro" id="IPR011009">
    <property type="entry name" value="Kinase-like_dom_sf"/>
</dbReference>
<dbReference type="PANTHER" id="PTHR11909">
    <property type="entry name" value="CASEIN KINASE-RELATED"/>
    <property type="match status" value="1"/>
</dbReference>
<evidence type="ECO:0000259" key="1">
    <source>
        <dbReference type="PROSITE" id="PS50011"/>
    </source>
</evidence>
<proteinExistence type="predicted"/>
<dbReference type="GO" id="GO:0004672">
    <property type="term" value="F:protein kinase activity"/>
    <property type="evidence" value="ECO:0007669"/>
    <property type="project" value="InterPro"/>
</dbReference>
<accession>A0A6B2LI80</accession>
<sequence length="198" mass="22550">MEREVCIKLEPIRDCDQITNEVQILKKLAGCKGVPTLLFSGTTQFQGEGYQAVVTDVVGEKNISELQIDIHSMVLLAKQAVDILHGIHKRGIMHNDIKPDHFVIKNNAMYLIDYGCSGPIGIPSKLETPKFASYFGFESEKKDFESLWYSFLSLCMKLPWDKNEIQELEELNLRLKYSPENQLKAFPQIAPIFSELLN</sequence>
<dbReference type="InterPro" id="IPR000719">
    <property type="entry name" value="Prot_kinase_dom"/>
</dbReference>
<dbReference type="AlphaFoldDB" id="A0A6B2LI80"/>